<evidence type="ECO:0000313" key="2">
    <source>
        <dbReference type="Proteomes" id="UP000254326"/>
    </source>
</evidence>
<dbReference type="AlphaFoldDB" id="A0A370UB33"/>
<organism evidence="1 2">
    <name type="scientific">Marinomonas piezotolerans</name>
    <dbReference type="NCBI Taxonomy" id="2213058"/>
    <lineage>
        <taxon>Bacteria</taxon>
        <taxon>Pseudomonadati</taxon>
        <taxon>Pseudomonadota</taxon>
        <taxon>Gammaproteobacteria</taxon>
        <taxon>Oceanospirillales</taxon>
        <taxon>Oceanospirillaceae</taxon>
        <taxon>Marinomonas</taxon>
    </lineage>
</organism>
<sequence>MAWIRQPANIEADWLRFVGLKSDLQAGSGAGMRRVRCKNSLGIMTSNLTDLFKTMPTYLG</sequence>
<dbReference type="EMBL" id="QKRA01000002">
    <property type="protein sequence ID" value="RDL45002.1"/>
    <property type="molecule type" value="Genomic_DNA"/>
</dbReference>
<proteinExistence type="predicted"/>
<accession>A0A370UB33</accession>
<keyword evidence="2" id="KW-1185">Reference proteome</keyword>
<protein>
    <submittedName>
        <fullName evidence="1">Uncharacterized protein</fullName>
    </submittedName>
</protein>
<name>A0A370UB33_9GAMM</name>
<reference evidence="1 2" key="1">
    <citation type="submission" date="2018-06" db="EMBL/GenBank/DDBJ databases">
        <title>Marinomonas sp. YLB-05 draft genome sequence.</title>
        <authorList>
            <person name="Yu L."/>
            <person name="Tang X."/>
        </authorList>
    </citation>
    <scope>NUCLEOTIDE SEQUENCE [LARGE SCALE GENOMIC DNA]</scope>
    <source>
        <strain evidence="1 2">YLB-05</strain>
    </source>
</reference>
<gene>
    <name evidence="1" type="ORF">DN730_05130</name>
</gene>
<dbReference type="Proteomes" id="UP000254326">
    <property type="component" value="Unassembled WGS sequence"/>
</dbReference>
<evidence type="ECO:0000313" key="1">
    <source>
        <dbReference type="EMBL" id="RDL45002.1"/>
    </source>
</evidence>
<comment type="caution">
    <text evidence="1">The sequence shown here is derived from an EMBL/GenBank/DDBJ whole genome shotgun (WGS) entry which is preliminary data.</text>
</comment>